<dbReference type="EMBL" id="JAVBIK010000001">
    <property type="protein sequence ID" value="MDT7518182.1"/>
    <property type="molecule type" value="Genomic_DNA"/>
</dbReference>
<dbReference type="InterPro" id="IPR006015">
    <property type="entry name" value="Universal_stress_UspA"/>
</dbReference>
<proteinExistence type="inferred from homology"/>
<dbReference type="SUPFAM" id="SSF52402">
    <property type="entry name" value="Adenine nucleotide alpha hydrolases-like"/>
    <property type="match status" value="1"/>
</dbReference>
<evidence type="ECO:0000256" key="1">
    <source>
        <dbReference type="ARBA" id="ARBA00008791"/>
    </source>
</evidence>
<keyword evidence="4" id="KW-1185">Reference proteome</keyword>
<evidence type="ECO:0000313" key="3">
    <source>
        <dbReference type="EMBL" id="MDT7518182.1"/>
    </source>
</evidence>
<comment type="caution">
    <text evidence="3">The sequence shown here is derived from an EMBL/GenBank/DDBJ whole genome shotgun (WGS) entry which is preliminary data.</text>
</comment>
<dbReference type="PANTHER" id="PTHR31964:SF113">
    <property type="entry name" value="USPA DOMAIN-CONTAINING PROTEIN"/>
    <property type="match status" value="1"/>
</dbReference>
<reference evidence="3 4" key="1">
    <citation type="submission" date="2023-08" db="EMBL/GenBank/DDBJ databases">
        <title>Rhodoferax potami sp. nov. and Rhodoferax mekongensis sp. nov., isolated from the Mekong River in Thailand.</title>
        <authorList>
            <person name="Kitikhun S."/>
            <person name="Charoenyingcharoen P."/>
            <person name="Siriarchawattana P."/>
            <person name="Likhitrattanapisal S."/>
            <person name="Nilsakha T."/>
            <person name="Chanpet A."/>
            <person name="Rattanawaree P."/>
            <person name="Ingsriswang S."/>
        </authorList>
    </citation>
    <scope>NUCLEOTIDE SEQUENCE [LARGE SCALE GENOMIC DNA]</scope>
    <source>
        <strain evidence="3 4">TBRC 17660</strain>
    </source>
</reference>
<gene>
    <name evidence="3" type="ORF">RAE19_05460</name>
</gene>
<feature type="domain" description="UspA" evidence="2">
    <location>
        <begin position="11"/>
        <end position="145"/>
    </location>
</feature>
<dbReference type="InterPro" id="IPR006016">
    <property type="entry name" value="UspA"/>
</dbReference>
<dbReference type="Proteomes" id="UP001321700">
    <property type="component" value="Unassembled WGS sequence"/>
</dbReference>
<dbReference type="PRINTS" id="PR01438">
    <property type="entry name" value="UNVRSLSTRESS"/>
</dbReference>
<dbReference type="PANTHER" id="PTHR31964">
    <property type="entry name" value="ADENINE NUCLEOTIDE ALPHA HYDROLASES-LIKE SUPERFAMILY PROTEIN"/>
    <property type="match status" value="1"/>
</dbReference>
<accession>A0ABU3KL83</accession>
<comment type="similarity">
    <text evidence="1">Belongs to the universal stress protein A family.</text>
</comment>
<organism evidence="3 4">
    <name type="scientific">Rhodoferax potami</name>
    <dbReference type="NCBI Taxonomy" id="3068338"/>
    <lineage>
        <taxon>Bacteria</taxon>
        <taxon>Pseudomonadati</taxon>
        <taxon>Pseudomonadota</taxon>
        <taxon>Betaproteobacteria</taxon>
        <taxon>Burkholderiales</taxon>
        <taxon>Comamonadaceae</taxon>
        <taxon>Rhodoferax</taxon>
    </lineage>
</organism>
<name>A0ABU3KL83_9BURK</name>
<dbReference type="Gene3D" id="3.40.50.620">
    <property type="entry name" value="HUPs"/>
    <property type="match status" value="1"/>
</dbReference>
<evidence type="ECO:0000313" key="4">
    <source>
        <dbReference type="Proteomes" id="UP001321700"/>
    </source>
</evidence>
<protein>
    <submittedName>
        <fullName evidence="3">Universal stress protein</fullName>
    </submittedName>
</protein>
<dbReference type="Pfam" id="PF00582">
    <property type="entry name" value="Usp"/>
    <property type="match status" value="1"/>
</dbReference>
<dbReference type="CDD" id="cd00293">
    <property type="entry name" value="USP-like"/>
    <property type="match status" value="1"/>
</dbReference>
<dbReference type="InterPro" id="IPR014729">
    <property type="entry name" value="Rossmann-like_a/b/a_fold"/>
</dbReference>
<sequence>MTLQGACHESPVDGSELSMEAVHWVLAARDQGLPVEVVLVNVQEPANLYELVVAHDADVLSQVSTDAGMHCLELARALLSAAGVECVSEVAIGDPAHMAIEVGERHGVDLVVMGAESAGALGSGLVGSVANEVLRTSTVAVVIVKLPADDEGLSP</sequence>
<evidence type="ECO:0000259" key="2">
    <source>
        <dbReference type="Pfam" id="PF00582"/>
    </source>
</evidence>
<dbReference type="RefSeq" id="WP_313876183.1">
    <property type="nucleotide sequence ID" value="NZ_JAVBIK010000001.1"/>
</dbReference>